<keyword evidence="1 2" id="KW-0378">Hydrolase</keyword>
<dbReference type="InterPro" id="IPR020476">
    <property type="entry name" value="Nudix_hydrolase"/>
</dbReference>
<dbReference type="Proteomes" id="UP000034601">
    <property type="component" value="Unassembled WGS sequence"/>
</dbReference>
<evidence type="ECO:0000313" key="4">
    <source>
        <dbReference type="EMBL" id="KKR83427.1"/>
    </source>
</evidence>
<dbReference type="SUPFAM" id="SSF55811">
    <property type="entry name" value="Nudix"/>
    <property type="match status" value="1"/>
</dbReference>
<dbReference type="InterPro" id="IPR015797">
    <property type="entry name" value="NUDIX_hydrolase-like_dom_sf"/>
</dbReference>
<accession>A0A0G0X709</accession>
<name>A0A0G0X709_9BACT</name>
<dbReference type="PANTHER" id="PTHR43736:SF1">
    <property type="entry name" value="DIHYDRONEOPTERIN TRIPHOSPHATE DIPHOSPHATASE"/>
    <property type="match status" value="1"/>
</dbReference>
<dbReference type="PRINTS" id="PR00502">
    <property type="entry name" value="NUDIXFAMILY"/>
</dbReference>
<evidence type="ECO:0000256" key="1">
    <source>
        <dbReference type="ARBA" id="ARBA00022801"/>
    </source>
</evidence>
<dbReference type="PROSITE" id="PS51462">
    <property type="entry name" value="NUDIX"/>
    <property type="match status" value="1"/>
</dbReference>
<reference evidence="4 5" key="1">
    <citation type="journal article" date="2015" name="Nature">
        <title>rRNA introns, odd ribosomes, and small enigmatic genomes across a large radiation of phyla.</title>
        <authorList>
            <person name="Brown C.T."/>
            <person name="Hug L.A."/>
            <person name="Thomas B.C."/>
            <person name="Sharon I."/>
            <person name="Castelle C.J."/>
            <person name="Singh A."/>
            <person name="Wilkins M.J."/>
            <person name="Williams K.H."/>
            <person name="Banfield J.F."/>
        </authorList>
    </citation>
    <scope>NUCLEOTIDE SEQUENCE [LARGE SCALE GENOMIC DNA]</scope>
</reference>
<gene>
    <name evidence="4" type="ORF">UU29_C0005G0008</name>
</gene>
<protein>
    <recommendedName>
        <fullName evidence="3">Nudix hydrolase domain-containing protein</fullName>
    </recommendedName>
</protein>
<comment type="caution">
    <text evidence="4">The sequence shown here is derived from an EMBL/GenBank/DDBJ whole genome shotgun (WGS) entry which is preliminary data.</text>
</comment>
<evidence type="ECO:0000313" key="5">
    <source>
        <dbReference type="Proteomes" id="UP000034601"/>
    </source>
</evidence>
<dbReference type="PANTHER" id="PTHR43736">
    <property type="entry name" value="ADP-RIBOSE PYROPHOSPHATASE"/>
    <property type="match status" value="1"/>
</dbReference>
<evidence type="ECO:0000256" key="2">
    <source>
        <dbReference type="RuleBase" id="RU003476"/>
    </source>
</evidence>
<dbReference type="EMBL" id="LCAB01000005">
    <property type="protein sequence ID" value="KKR83427.1"/>
    <property type="molecule type" value="Genomic_DNA"/>
</dbReference>
<dbReference type="Gene3D" id="3.90.79.10">
    <property type="entry name" value="Nucleoside Triphosphate Pyrophosphohydrolase"/>
    <property type="match status" value="1"/>
</dbReference>
<feature type="domain" description="Nudix hydrolase" evidence="3">
    <location>
        <begin position="41"/>
        <end position="170"/>
    </location>
</feature>
<dbReference type="Pfam" id="PF00293">
    <property type="entry name" value="NUDIX"/>
    <property type="match status" value="1"/>
</dbReference>
<dbReference type="GO" id="GO:0016787">
    <property type="term" value="F:hydrolase activity"/>
    <property type="evidence" value="ECO:0007669"/>
    <property type="project" value="UniProtKB-KW"/>
</dbReference>
<organism evidence="4 5">
    <name type="scientific">Candidatus Daviesbacteria bacterium GW2011_GWA2_40_9</name>
    <dbReference type="NCBI Taxonomy" id="1618424"/>
    <lineage>
        <taxon>Bacteria</taxon>
        <taxon>Candidatus Daviesiibacteriota</taxon>
    </lineage>
</organism>
<sequence length="172" mass="19922">MLKIDPPNYQYCPFCGKGLGVRVEEGRKRKFCSSCSWTYYPYVAGSAGAIILRGGKVLMVKRKREPYKGTWMFPAGFVDYGEHPKETVVREVKEETGLEVKTVQFVDVIQADDDPRQIGHFIFLYRVEVEDGEMKTDEEENEDISWVEIKNPPPIGWHGHKLVMKKLQEKKY</sequence>
<dbReference type="InterPro" id="IPR000086">
    <property type="entry name" value="NUDIX_hydrolase_dom"/>
</dbReference>
<dbReference type="PROSITE" id="PS00893">
    <property type="entry name" value="NUDIX_BOX"/>
    <property type="match status" value="1"/>
</dbReference>
<comment type="similarity">
    <text evidence="2">Belongs to the Nudix hydrolase family.</text>
</comment>
<dbReference type="InterPro" id="IPR020084">
    <property type="entry name" value="NUDIX_hydrolase_CS"/>
</dbReference>
<proteinExistence type="inferred from homology"/>
<evidence type="ECO:0000259" key="3">
    <source>
        <dbReference type="PROSITE" id="PS51462"/>
    </source>
</evidence>
<dbReference type="CDD" id="cd02883">
    <property type="entry name" value="NUDIX_Hydrolase"/>
    <property type="match status" value="1"/>
</dbReference>
<dbReference type="AlphaFoldDB" id="A0A0G0X709"/>